<reference evidence="1" key="1">
    <citation type="journal article" date="2020" name="bioRxiv">
        <title>Hybrid origin of Populus tomentosa Carr. identified through genome sequencing and phylogenomic analysis.</title>
        <authorList>
            <person name="An X."/>
            <person name="Gao K."/>
            <person name="Chen Z."/>
            <person name="Li J."/>
            <person name="Yang X."/>
            <person name="Yang X."/>
            <person name="Zhou J."/>
            <person name="Guo T."/>
            <person name="Zhao T."/>
            <person name="Huang S."/>
            <person name="Miao D."/>
            <person name="Khan W.U."/>
            <person name="Rao P."/>
            <person name="Ye M."/>
            <person name="Lei B."/>
            <person name="Liao W."/>
            <person name="Wang J."/>
            <person name="Ji L."/>
            <person name="Li Y."/>
            <person name="Guo B."/>
            <person name="Mustafa N.S."/>
            <person name="Li S."/>
            <person name="Yun Q."/>
            <person name="Keller S.R."/>
            <person name="Mao J."/>
            <person name="Zhang R."/>
            <person name="Strauss S.H."/>
        </authorList>
    </citation>
    <scope>NUCLEOTIDE SEQUENCE</scope>
    <source>
        <strain evidence="1">GM15</strain>
        <tissue evidence="1">Leaf</tissue>
    </source>
</reference>
<dbReference type="OrthoDB" id="851820at2759"/>
<keyword evidence="2" id="KW-1185">Reference proteome</keyword>
<comment type="caution">
    <text evidence="1">The sequence shown here is derived from an EMBL/GenBank/DDBJ whole genome shotgun (WGS) entry which is preliminary data.</text>
</comment>
<dbReference type="Proteomes" id="UP000886885">
    <property type="component" value="Chromosome 17D"/>
</dbReference>
<dbReference type="AlphaFoldDB" id="A0A8X7Y558"/>
<dbReference type="EMBL" id="JAAWWB010000034">
    <property type="protein sequence ID" value="KAG6742158.1"/>
    <property type="molecule type" value="Genomic_DNA"/>
</dbReference>
<organism evidence="1 2">
    <name type="scientific">Populus tomentosa</name>
    <name type="common">Chinese white poplar</name>
    <dbReference type="NCBI Taxonomy" id="118781"/>
    <lineage>
        <taxon>Eukaryota</taxon>
        <taxon>Viridiplantae</taxon>
        <taxon>Streptophyta</taxon>
        <taxon>Embryophyta</taxon>
        <taxon>Tracheophyta</taxon>
        <taxon>Spermatophyta</taxon>
        <taxon>Magnoliopsida</taxon>
        <taxon>eudicotyledons</taxon>
        <taxon>Gunneridae</taxon>
        <taxon>Pentapetalae</taxon>
        <taxon>rosids</taxon>
        <taxon>fabids</taxon>
        <taxon>Malpighiales</taxon>
        <taxon>Salicaceae</taxon>
        <taxon>Saliceae</taxon>
        <taxon>Populus</taxon>
    </lineage>
</organism>
<proteinExistence type="predicted"/>
<evidence type="ECO:0000313" key="1">
    <source>
        <dbReference type="EMBL" id="KAG6742158.1"/>
    </source>
</evidence>
<protein>
    <submittedName>
        <fullName evidence="1">Uncharacterized protein</fullName>
    </submittedName>
</protein>
<gene>
    <name evidence="1" type="ORF">POTOM_055446</name>
</gene>
<evidence type="ECO:0000313" key="2">
    <source>
        <dbReference type="Proteomes" id="UP000886885"/>
    </source>
</evidence>
<accession>A0A8X7Y558</accession>
<sequence>MFDWRVLRIWLGHLPLKNNLVEAKVVHRQLCSLVEVSDGELLGTQKAYLSEIVAVYSEILWAGKKLATEETVNQMIKQLKLHSRRSPPSTWRSIMLSLEPHLQKKLESIL</sequence>
<name>A0A8X7Y558_POPTO</name>